<dbReference type="EMBL" id="JAIZAY010000002">
    <property type="protein sequence ID" value="KAJ8047291.1"/>
    <property type="molecule type" value="Genomic_DNA"/>
</dbReference>
<protein>
    <submittedName>
        <fullName evidence="2">Uncharacterized protein</fullName>
    </submittedName>
</protein>
<reference evidence="2" key="1">
    <citation type="submission" date="2021-10" db="EMBL/GenBank/DDBJ databases">
        <title>Tropical sea cucumber genome reveals ecological adaptation and Cuvierian tubules defense mechanism.</title>
        <authorList>
            <person name="Chen T."/>
        </authorList>
    </citation>
    <scope>NUCLEOTIDE SEQUENCE</scope>
    <source>
        <strain evidence="2">Nanhai2018</strain>
        <tissue evidence="2">Muscle</tissue>
    </source>
</reference>
<evidence type="ECO:0000313" key="2">
    <source>
        <dbReference type="EMBL" id="KAJ8047291.1"/>
    </source>
</evidence>
<accession>A0A9Q1CL27</accession>
<dbReference type="AlphaFoldDB" id="A0A9Q1CL27"/>
<name>A0A9Q1CL27_HOLLE</name>
<evidence type="ECO:0000313" key="3">
    <source>
        <dbReference type="Proteomes" id="UP001152320"/>
    </source>
</evidence>
<dbReference type="PANTHER" id="PTHR33198">
    <property type="entry name" value="ANK_REP_REGION DOMAIN-CONTAINING PROTEIN-RELATED"/>
    <property type="match status" value="1"/>
</dbReference>
<dbReference type="OrthoDB" id="8195376at2759"/>
<feature type="compositionally biased region" description="Pro residues" evidence="1">
    <location>
        <begin position="8"/>
        <end position="20"/>
    </location>
</feature>
<feature type="region of interest" description="Disordered" evidence="1">
    <location>
        <begin position="1"/>
        <end position="20"/>
    </location>
</feature>
<dbReference type="PANTHER" id="PTHR33198:SF20">
    <property type="entry name" value="RETROTRANSPOSON GAG DOMAIN-CONTAINING PROTEIN"/>
    <property type="match status" value="1"/>
</dbReference>
<gene>
    <name evidence="2" type="ORF">HOLleu_06261</name>
</gene>
<dbReference type="Proteomes" id="UP001152320">
    <property type="component" value="Chromosome 2"/>
</dbReference>
<evidence type="ECO:0000256" key="1">
    <source>
        <dbReference type="SAM" id="MobiDB-lite"/>
    </source>
</evidence>
<proteinExistence type="predicted"/>
<organism evidence="2 3">
    <name type="scientific">Holothuria leucospilota</name>
    <name type="common">Black long sea cucumber</name>
    <name type="synonym">Mertensiothuria leucospilota</name>
    <dbReference type="NCBI Taxonomy" id="206669"/>
    <lineage>
        <taxon>Eukaryota</taxon>
        <taxon>Metazoa</taxon>
        <taxon>Echinodermata</taxon>
        <taxon>Eleutherozoa</taxon>
        <taxon>Echinozoa</taxon>
        <taxon>Holothuroidea</taxon>
        <taxon>Aspidochirotacea</taxon>
        <taxon>Aspidochirotida</taxon>
        <taxon>Holothuriidae</taxon>
        <taxon>Holothuria</taxon>
    </lineage>
</organism>
<sequence length="129" mass="14920">MPTTSGLLPPPEFLSTPGQPPRPWKQWYRQFQNYVVAAAFDFPAERKRAILLHCLGAEGQRIFHTLPVVSSTETDTYEQAVRTLETHFKPTVNVVAERYRFRQSSGRTRGQLYFFTPRTCFHVRVPGFC</sequence>
<keyword evidence="3" id="KW-1185">Reference proteome</keyword>
<comment type="caution">
    <text evidence="2">The sequence shown here is derived from an EMBL/GenBank/DDBJ whole genome shotgun (WGS) entry which is preliminary data.</text>
</comment>